<dbReference type="AlphaFoldDB" id="A0A1R2CTR8"/>
<dbReference type="EMBL" id="MPUH01000061">
    <property type="protein sequence ID" value="OMJ92426.1"/>
    <property type="molecule type" value="Genomic_DNA"/>
</dbReference>
<evidence type="ECO:0000256" key="1">
    <source>
        <dbReference type="SAM" id="Coils"/>
    </source>
</evidence>
<comment type="caution">
    <text evidence="2">The sequence shown here is derived from an EMBL/GenBank/DDBJ whole genome shotgun (WGS) entry which is preliminary data.</text>
</comment>
<evidence type="ECO:0000313" key="3">
    <source>
        <dbReference type="Proteomes" id="UP000187209"/>
    </source>
</evidence>
<reference evidence="2 3" key="1">
    <citation type="submission" date="2016-11" db="EMBL/GenBank/DDBJ databases">
        <title>The macronuclear genome of Stentor coeruleus: a giant cell with tiny introns.</title>
        <authorList>
            <person name="Slabodnick M."/>
            <person name="Ruby J.G."/>
            <person name="Reiff S.B."/>
            <person name="Swart E.C."/>
            <person name="Gosai S."/>
            <person name="Prabakaran S."/>
            <person name="Witkowska E."/>
            <person name="Larue G.E."/>
            <person name="Fisher S."/>
            <person name="Freeman R.M."/>
            <person name="Gunawardena J."/>
            <person name="Chu W."/>
            <person name="Stover N.A."/>
            <person name="Gregory B.D."/>
            <person name="Nowacki M."/>
            <person name="Derisi J."/>
            <person name="Roy S.W."/>
            <person name="Marshall W.F."/>
            <person name="Sood P."/>
        </authorList>
    </citation>
    <scope>NUCLEOTIDE SEQUENCE [LARGE SCALE GENOMIC DNA]</scope>
    <source>
        <strain evidence="2">WM001</strain>
    </source>
</reference>
<proteinExistence type="predicted"/>
<evidence type="ECO:0000313" key="2">
    <source>
        <dbReference type="EMBL" id="OMJ92426.1"/>
    </source>
</evidence>
<organism evidence="2 3">
    <name type="scientific">Stentor coeruleus</name>
    <dbReference type="NCBI Taxonomy" id="5963"/>
    <lineage>
        <taxon>Eukaryota</taxon>
        <taxon>Sar</taxon>
        <taxon>Alveolata</taxon>
        <taxon>Ciliophora</taxon>
        <taxon>Postciliodesmatophora</taxon>
        <taxon>Heterotrichea</taxon>
        <taxon>Heterotrichida</taxon>
        <taxon>Stentoridae</taxon>
        <taxon>Stentor</taxon>
    </lineage>
</organism>
<name>A0A1R2CTR8_9CILI</name>
<dbReference type="OrthoDB" id="325030at2759"/>
<keyword evidence="3" id="KW-1185">Reference proteome</keyword>
<gene>
    <name evidence="2" type="ORF">SteCoe_4763</name>
</gene>
<feature type="coiled-coil region" evidence="1">
    <location>
        <begin position="211"/>
        <end position="238"/>
    </location>
</feature>
<accession>A0A1R2CTR8</accession>
<keyword evidence="1" id="KW-0175">Coiled coil</keyword>
<sequence length="374" mass="42838">MVTSSLDLHSTRNRVDYKTLQDIASEKLSRGASTKTIRCVTHENTFAGPRSCEFENPETEEDQKQVTELIENLLVLKDMKEQLLLNYSICKKELPYNQINLSGLFFVLKDKLKMLSSDARIDFNGLSQELVALNPIVRELIRAQKSKGLVQGADLLELIWRMLVKLLDNACYSHFLTSKMLADKVQTESRAIFTEKQNEIAQIKDLHALSIEKVIAENSQLKDRLALIKNDFEATKQELVKKNDYLKDLFKFDNREKDMENLKKLIGGVDKFIFDTEREQARRIIALKNVASVIKAAKKAYKKPKIASVSIQTDPFNLDVININTKYEDYIRTFGTTFGNIGSFESINAFVSLVKKDLEPKSVKRSMVKRKTKN</sequence>
<dbReference type="Proteomes" id="UP000187209">
    <property type="component" value="Unassembled WGS sequence"/>
</dbReference>
<protein>
    <submittedName>
        <fullName evidence="2">Uncharacterized protein</fullName>
    </submittedName>
</protein>